<feature type="compositionally biased region" description="Basic and acidic residues" evidence="1">
    <location>
        <begin position="147"/>
        <end position="163"/>
    </location>
</feature>
<sequence length="642" mass="71212">MNSASQDPIEEVRTDGQDLEALFVRDVQLIPISPVPEEIITSFPQPDSPQPRLARTQSTKGSILKLPLSDVSPLPTSRRPSFQFALKGPGPKRFSMSAESTTSRVKKSISFSMMKADSESESSDEDSLVEGETQEAVGKGSELEYDLQNREGDNNHSQIPKERGRSILSTQIYSALTVESQVSGFSKTASQIRSKRSSQSSREEDTMFGRMMRFKERTRTQILESEEYRIYRMIMDNAKYQILFLGACQGLILASIALVIQVVLNHQLPSIRFYNLVHAAVSFQGKLLLMLGWELCHLVRKGFAAIEMQSSKRGVPLTHISNVNPASCRPVNRIFMSCLLFVEVGLWITSYMMDWIPVDTYLGTYPCTLPTYRIPWNFTNNLPLWAAANTEMAVLESVGLPLATGIIGGITASPNAAPGRNFQLNGPGLAYLVEAVCADPVVVYGPNSTVTTSKILSSQYWGAIYTVGIEIRMPAGSHNMFQYSQYDITQNCQANIVTGDATVTFTYTSDEWGSFTAGYIQDVNINNQLFLDSQSSFTTDFGAIHNAFGNTTFKQESITKWISQAVEMVFESDDMQNPANRILGASLNLWGQDLNGFNDPPSTWKGIATGIGVLAHYVLLQSDNTDITKCIYKGNEFSELFY</sequence>
<dbReference type="EMBL" id="MCGO01000076">
    <property type="protein sequence ID" value="ORY31551.1"/>
    <property type="molecule type" value="Genomic_DNA"/>
</dbReference>
<organism evidence="3 4">
    <name type="scientific">Rhizoclosmatium globosum</name>
    <dbReference type="NCBI Taxonomy" id="329046"/>
    <lineage>
        <taxon>Eukaryota</taxon>
        <taxon>Fungi</taxon>
        <taxon>Fungi incertae sedis</taxon>
        <taxon>Chytridiomycota</taxon>
        <taxon>Chytridiomycota incertae sedis</taxon>
        <taxon>Chytridiomycetes</taxon>
        <taxon>Chytridiales</taxon>
        <taxon>Chytriomycetaceae</taxon>
        <taxon>Rhizoclosmatium</taxon>
    </lineage>
</organism>
<protein>
    <submittedName>
        <fullName evidence="3">Uncharacterized protein</fullName>
    </submittedName>
</protein>
<keyword evidence="4" id="KW-1185">Reference proteome</keyword>
<accession>A0A1Y2B9K7</accession>
<dbReference type="AlphaFoldDB" id="A0A1Y2B9K7"/>
<dbReference type="Proteomes" id="UP000193642">
    <property type="component" value="Unassembled WGS sequence"/>
</dbReference>
<comment type="caution">
    <text evidence="3">The sequence shown here is derived from an EMBL/GenBank/DDBJ whole genome shotgun (WGS) entry which is preliminary data.</text>
</comment>
<evidence type="ECO:0000256" key="2">
    <source>
        <dbReference type="SAM" id="Phobius"/>
    </source>
</evidence>
<keyword evidence="2" id="KW-0812">Transmembrane</keyword>
<feature type="region of interest" description="Disordered" evidence="1">
    <location>
        <begin position="113"/>
        <end position="163"/>
    </location>
</feature>
<evidence type="ECO:0000256" key="1">
    <source>
        <dbReference type="SAM" id="MobiDB-lite"/>
    </source>
</evidence>
<feature type="region of interest" description="Disordered" evidence="1">
    <location>
        <begin position="39"/>
        <end position="101"/>
    </location>
</feature>
<reference evidence="3 4" key="1">
    <citation type="submission" date="2016-07" db="EMBL/GenBank/DDBJ databases">
        <title>Pervasive Adenine N6-methylation of Active Genes in Fungi.</title>
        <authorList>
            <consortium name="DOE Joint Genome Institute"/>
            <person name="Mondo S.J."/>
            <person name="Dannebaum R.O."/>
            <person name="Kuo R.C."/>
            <person name="Labutti K."/>
            <person name="Haridas S."/>
            <person name="Kuo A."/>
            <person name="Salamov A."/>
            <person name="Ahrendt S.R."/>
            <person name="Lipzen A."/>
            <person name="Sullivan W."/>
            <person name="Andreopoulos W.B."/>
            <person name="Clum A."/>
            <person name="Lindquist E."/>
            <person name="Daum C."/>
            <person name="Ramamoorthy G.K."/>
            <person name="Gryganskyi A."/>
            <person name="Culley D."/>
            <person name="Magnuson J.K."/>
            <person name="James T.Y."/>
            <person name="O'Malley M.A."/>
            <person name="Stajich J.E."/>
            <person name="Spatafora J.W."/>
            <person name="Visel A."/>
            <person name="Grigoriev I.V."/>
        </authorList>
    </citation>
    <scope>NUCLEOTIDE SEQUENCE [LARGE SCALE GENOMIC DNA]</scope>
    <source>
        <strain evidence="3 4">JEL800</strain>
    </source>
</reference>
<proteinExistence type="predicted"/>
<gene>
    <name evidence="3" type="ORF">BCR33DRAFT_544797</name>
</gene>
<keyword evidence="2" id="KW-1133">Transmembrane helix</keyword>
<name>A0A1Y2B9K7_9FUNG</name>
<evidence type="ECO:0000313" key="4">
    <source>
        <dbReference type="Proteomes" id="UP000193642"/>
    </source>
</evidence>
<evidence type="ECO:0000313" key="3">
    <source>
        <dbReference type="EMBL" id="ORY31551.1"/>
    </source>
</evidence>
<keyword evidence="2" id="KW-0472">Membrane</keyword>
<dbReference type="OrthoDB" id="2021138at2759"/>
<feature type="transmembrane region" description="Helical" evidence="2">
    <location>
        <begin position="242"/>
        <end position="264"/>
    </location>
</feature>
<feature type="compositionally biased region" description="Acidic residues" evidence="1">
    <location>
        <begin position="119"/>
        <end position="133"/>
    </location>
</feature>